<sequence>MKGKQEMEESDLHDRLEALSAKISKARTRLDNLKAWSDGHRLSSGELEARYRYLKSELNGEIKDMETHGHHVSKLEASLREWLDSLELYANWE</sequence>
<dbReference type="EMBL" id="FWFL01000003">
    <property type="protein sequence ID" value="SLN30602.1"/>
    <property type="molecule type" value="Genomic_DNA"/>
</dbReference>
<proteinExistence type="predicted"/>
<organism evidence="1 2">
    <name type="scientific">Roseovarius litorisediminis</name>
    <dbReference type="NCBI Taxonomy" id="1312363"/>
    <lineage>
        <taxon>Bacteria</taxon>
        <taxon>Pseudomonadati</taxon>
        <taxon>Pseudomonadota</taxon>
        <taxon>Alphaproteobacteria</taxon>
        <taxon>Rhodobacterales</taxon>
        <taxon>Roseobacteraceae</taxon>
        <taxon>Roseovarius</taxon>
    </lineage>
</organism>
<name>A0A1Y5S380_9RHOB</name>
<dbReference type="Proteomes" id="UP000193827">
    <property type="component" value="Unassembled WGS sequence"/>
</dbReference>
<protein>
    <submittedName>
        <fullName evidence="1">Uncharacterized protein</fullName>
    </submittedName>
</protein>
<dbReference type="AlphaFoldDB" id="A0A1Y5S380"/>
<keyword evidence="2" id="KW-1185">Reference proteome</keyword>
<gene>
    <name evidence="1" type="ORF">PEL8287_01433</name>
</gene>
<accession>A0A1Y5S380</accession>
<evidence type="ECO:0000313" key="2">
    <source>
        <dbReference type="Proteomes" id="UP000193827"/>
    </source>
</evidence>
<reference evidence="1 2" key="1">
    <citation type="submission" date="2017-03" db="EMBL/GenBank/DDBJ databases">
        <authorList>
            <person name="Afonso C.L."/>
            <person name="Miller P.J."/>
            <person name="Scott M.A."/>
            <person name="Spackman E."/>
            <person name="Goraichik I."/>
            <person name="Dimitrov K.M."/>
            <person name="Suarez D.L."/>
            <person name="Swayne D.E."/>
        </authorList>
    </citation>
    <scope>NUCLEOTIDE SEQUENCE [LARGE SCALE GENOMIC DNA]</scope>
    <source>
        <strain evidence="1 2">CECT 8287</strain>
    </source>
</reference>
<evidence type="ECO:0000313" key="1">
    <source>
        <dbReference type="EMBL" id="SLN30602.1"/>
    </source>
</evidence>